<dbReference type="PANTHER" id="PTHR46682:SF1">
    <property type="entry name" value="ADHESION G-PROTEIN COUPLED RECEPTOR V1"/>
    <property type="match status" value="1"/>
</dbReference>
<keyword evidence="1" id="KW-1185">Reference proteome</keyword>
<dbReference type="GO" id="GO:0001965">
    <property type="term" value="F:G-protein alpha-subunit binding"/>
    <property type="evidence" value="ECO:0007669"/>
    <property type="project" value="TreeGrafter"/>
</dbReference>
<dbReference type="PANTHER" id="PTHR46682">
    <property type="entry name" value="ADHESION G-PROTEIN COUPLED RECEPTOR V1"/>
    <property type="match status" value="1"/>
</dbReference>
<dbReference type="InterPro" id="IPR026919">
    <property type="entry name" value="ADGRV1"/>
</dbReference>
<reference evidence="2" key="1">
    <citation type="submission" date="2016-11" db="UniProtKB">
        <authorList>
            <consortium name="WormBaseParasite"/>
        </authorList>
    </citation>
    <scope>IDENTIFICATION</scope>
</reference>
<proteinExistence type="predicted"/>
<evidence type="ECO:0000313" key="1">
    <source>
        <dbReference type="Proteomes" id="UP000095280"/>
    </source>
</evidence>
<protein>
    <submittedName>
        <fullName evidence="2">COesterase domain-containing protein</fullName>
    </submittedName>
</protein>
<sequence>ATETVGGALSAEQKTAVHSVYCSLIQPARADSTVSRSALAQLLAEFHFAITPASACELTDQQHSACPEIVSRAANLHPRNINGKVYLNTAADLSSNREPYFKLPSKLLPDTSNSSSCQKVQFSVFKSSQWFEVSTLDVLTDT</sequence>
<dbReference type="GO" id="GO:0016020">
    <property type="term" value="C:membrane"/>
    <property type="evidence" value="ECO:0007669"/>
    <property type="project" value="InterPro"/>
</dbReference>
<dbReference type="Proteomes" id="UP000095280">
    <property type="component" value="Unplaced"/>
</dbReference>
<evidence type="ECO:0000313" key="2">
    <source>
        <dbReference type="WBParaSite" id="maker-uti_cns_0049086-snap-gene-0.3-mRNA-1"/>
    </source>
</evidence>
<name>A0A1I8JKJ2_9PLAT</name>
<accession>A0A1I8JKJ2</accession>
<dbReference type="GO" id="GO:0071277">
    <property type="term" value="P:cellular response to calcium ion"/>
    <property type="evidence" value="ECO:0007669"/>
    <property type="project" value="TreeGrafter"/>
</dbReference>
<dbReference type="GO" id="GO:0004930">
    <property type="term" value="F:G protein-coupled receptor activity"/>
    <property type="evidence" value="ECO:0007669"/>
    <property type="project" value="InterPro"/>
</dbReference>
<dbReference type="GO" id="GO:0010855">
    <property type="term" value="F:adenylate cyclase inhibitor activity"/>
    <property type="evidence" value="ECO:0007669"/>
    <property type="project" value="TreeGrafter"/>
</dbReference>
<organism evidence="1 2">
    <name type="scientific">Macrostomum lignano</name>
    <dbReference type="NCBI Taxonomy" id="282301"/>
    <lineage>
        <taxon>Eukaryota</taxon>
        <taxon>Metazoa</taxon>
        <taxon>Spiralia</taxon>
        <taxon>Lophotrochozoa</taxon>
        <taxon>Platyhelminthes</taxon>
        <taxon>Rhabditophora</taxon>
        <taxon>Macrostomorpha</taxon>
        <taxon>Macrostomida</taxon>
        <taxon>Macrostomidae</taxon>
        <taxon>Macrostomum</taxon>
    </lineage>
</organism>
<dbReference type="GO" id="GO:0005737">
    <property type="term" value="C:cytoplasm"/>
    <property type="evidence" value="ECO:0007669"/>
    <property type="project" value="TreeGrafter"/>
</dbReference>
<dbReference type="WBParaSite" id="maker-uti_cns_0049086-snap-gene-0.3-mRNA-1">
    <property type="protein sequence ID" value="maker-uti_cns_0049086-snap-gene-0.3-mRNA-1"/>
    <property type="gene ID" value="maker-uti_cns_0049086-snap-gene-0.3"/>
</dbReference>
<dbReference type="AlphaFoldDB" id="A0A1I8JKJ2"/>